<reference evidence="3 4" key="1">
    <citation type="journal article" date="2018" name="Sci. Rep.">
        <title>Genomic signatures of local adaptation to the degree of environmental predictability in rotifers.</title>
        <authorList>
            <person name="Franch-Gras L."/>
            <person name="Hahn C."/>
            <person name="Garcia-Roger E.M."/>
            <person name="Carmona M.J."/>
            <person name="Serra M."/>
            <person name="Gomez A."/>
        </authorList>
    </citation>
    <scope>NUCLEOTIDE SEQUENCE [LARGE SCALE GENOMIC DNA]</scope>
    <source>
        <strain evidence="3">HYR1</strain>
    </source>
</reference>
<dbReference type="Proteomes" id="UP000276133">
    <property type="component" value="Unassembled WGS sequence"/>
</dbReference>
<name>A0A3M7QNG5_BRAPC</name>
<proteinExistence type="predicted"/>
<sequence length="217" mass="24684">MKIYLIFVFTCVGILVRCSASDQFGEKKSSEKMEKSEQVNTLSINKPDQQSDASNVEAATELSGVRRANARKNQNDAVDDALGDAKSQSTESNRLPTSTQLSTIELFDKYLEKYGAEMRNNKGLTFEDLVKHLEKEELMLMTKAYEVLANGHDNLVKKLREHALTTTTTTPRPPVFQSRSLRYRPKYKKLSSKQPARQDPTLFFINDGRIYSIKRHS</sequence>
<gene>
    <name evidence="3" type="ORF">BpHYR1_039171</name>
</gene>
<keyword evidence="4" id="KW-1185">Reference proteome</keyword>
<feature type="compositionally biased region" description="Basic and acidic residues" evidence="1">
    <location>
        <begin position="26"/>
        <end position="37"/>
    </location>
</feature>
<evidence type="ECO:0000313" key="4">
    <source>
        <dbReference type="Proteomes" id="UP000276133"/>
    </source>
</evidence>
<evidence type="ECO:0000313" key="3">
    <source>
        <dbReference type="EMBL" id="RNA12799.1"/>
    </source>
</evidence>
<dbReference type="AlphaFoldDB" id="A0A3M7QNG5"/>
<evidence type="ECO:0000256" key="2">
    <source>
        <dbReference type="SAM" id="SignalP"/>
    </source>
</evidence>
<accession>A0A3M7QNG5</accession>
<comment type="caution">
    <text evidence="3">The sequence shown here is derived from an EMBL/GenBank/DDBJ whole genome shotgun (WGS) entry which is preliminary data.</text>
</comment>
<dbReference type="EMBL" id="REGN01005611">
    <property type="protein sequence ID" value="RNA12799.1"/>
    <property type="molecule type" value="Genomic_DNA"/>
</dbReference>
<feature type="region of interest" description="Disordered" evidence="1">
    <location>
        <begin position="26"/>
        <end position="76"/>
    </location>
</feature>
<feature type="chain" id="PRO_5018319608" evidence="2">
    <location>
        <begin position="21"/>
        <end position="217"/>
    </location>
</feature>
<keyword evidence="2" id="KW-0732">Signal</keyword>
<protein>
    <submittedName>
        <fullName evidence="3">Uncharacterized protein</fullName>
    </submittedName>
</protein>
<evidence type="ECO:0000256" key="1">
    <source>
        <dbReference type="SAM" id="MobiDB-lite"/>
    </source>
</evidence>
<feature type="compositionally biased region" description="Polar residues" evidence="1">
    <location>
        <begin position="38"/>
        <end position="54"/>
    </location>
</feature>
<feature type="signal peptide" evidence="2">
    <location>
        <begin position="1"/>
        <end position="20"/>
    </location>
</feature>
<organism evidence="3 4">
    <name type="scientific">Brachionus plicatilis</name>
    <name type="common">Marine rotifer</name>
    <name type="synonym">Brachionus muelleri</name>
    <dbReference type="NCBI Taxonomy" id="10195"/>
    <lineage>
        <taxon>Eukaryota</taxon>
        <taxon>Metazoa</taxon>
        <taxon>Spiralia</taxon>
        <taxon>Gnathifera</taxon>
        <taxon>Rotifera</taxon>
        <taxon>Eurotatoria</taxon>
        <taxon>Monogononta</taxon>
        <taxon>Pseudotrocha</taxon>
        <taxon>Ploima</taxon>
        <taxon>Brachionidae</taxon>
        <taxon>Brachionus</taxon>
    </lineage>
</organism>